<dbReference type="InterPro" id="IPR018165">
    <property type="entry name" value="Ala-tRNA-synth_IIc_core"/>
</dbReference>
<accession>A0A433X6H7</accession>
<evidence type="ECO:0000313" key="8">
    <source>
        <dbReference type="Proteomes" id="UP000272464"/>
    </source>
</evidence>
<evidence type="ECO:0000256" key="4">
    <source>
        <dbReference type="ARBA" id="ARBA00022833"/>
    </source>
</evidence>
<dbReference type="InterPro" id="IPR009000">
    <property type="entry name" value="Transl_B-barrel_sf"/>
</dbReference>
<dbReference type="InterPro" id="IPR051335">
    <property type="entry name" value="Alanyl-tRNA_Editing_Enzymes"/>
</dbReference>
<dbReference type="GO" id="GO:0005524">
    <property type="term" value="F:ATP binding"/>
    <property type="evidence" value="ECO:0007669"/>
    <property type="project" value="InterPro"/>
</dbReference>
<evidence type="ECO:0000256" key="3">
    <source>
        <dbReference type="ARBA" id="ARBA00022723"/>
    </source>
</evidence>
<dbReference type="RefSeq" id="WP_127200007.1">
    <property type="nucleotide sequence ID" value="NZ_RZNX01000006.1"/>
</dbReference>
<keyword evidence="5" id="KW-0175">Coiled coil</keyword>
<dbReference type="InterPro" id="IPR018163">
    <property type="entry name" value="Thr/Ala-tRNA-synth_IIc_edit"/>
</dbReference>
<dbReference type="Gene3D" id="3.10.310.40">
    <property type="match status" value="1"/>
</dbReference>
<keyword evidence="8" id="KW-1185">Reference proteome</keyword>
<name>A0A433X6H7_9BACL</name>
<keyword evidence="3" id="KW-0479">Metal-binding</keyword>
<reference evidence="7 8" key="1">
    <citation type="submission" date="2018-12" db="EMBL/GenBank/DDBJ databases">
        <authorList>
            <person name="Sun L."/>
            <person name="Chen Z."/>
        </authorList>
    </citation>
    <scope>NUCLEOTIDE SEQUENCE [LARGE SCALE GENOMIC DNA]</scope>
    <source>
        <strain evidence="7 8">3-5-3</strain>
    </source>
</reference>
<sequence>MTKKLYYDSAYTTEWQTGISQVLEREDGLYITLEETAYYPHGGGQPCDLGWINEIPVLDVILEGNAVLHKLERQPEGERVSCRVDWKRRFDHMKHHSGQHLLSAVCLNLLDALTVSFHLGDDYATIDIDKLDLTNEQLTAIECEANRLIYLNRSIDSYFVTNEEAAHLPLVKQPKVTENIRIVEIAGVEYNACGGTHVTSTGEIGIIKLLKSEKQKGNTRIYFKCGYRALEEFNASMQILASLSTKFNTGRDEILDRLEKWEHEHKQLQLELAAVKAENDSYFAQKLLSGAEGSLIMHVFENKPMKDMQTLAVKLSEGGGRYVLLASEQEHKVVLAQNGNQELSCGAYFKENLGTYHGKGGGSDKLAQAGFPSWDDAAAFIEFTRQSLS</sequence>
<dbReference type="AlphaFoldDB" id="A0A433X6H7"/>
<comment type="caution">
    <text evidence="7">The sequence shown here is derived from an EMBL/GenBank/DDBJ whole genome shotgun (WGS) entry which is preliminary data.</text>
</comment>
<keyword evidence="4" id="KW-0862">Zinc</keyword>
<dbReference type="SUPFAM" id="SSF50447">
    <property type="entry name" value="Translation proteins"/>
    <property type="match status" value="1"/>
</dbReference>
<dbReference type="PROSITE" id="PS50860">
    <property type="entry name" value="AA_TRNA_LIGASE_II_ALA"/>
    <property type="match status" value="1"/>
</dbReference>
<comment type="cofactor">
    <cofactor evidence="1">
        <name>Zn(2+)</name>
        <dbReference type="ChEBI" id="CHEBI:29105"/>
    </cofactor>
</comment>
<gene>
    <name evidence="7" type="ORF">EJP77_14720</name>
</gene>
<dbReference type="GO" id="GO:0004813">
    <property type="term" value="F:alanine-tRNA ligase activity"/>
    <property type="evidence" value="ECO:0007669"/>
    <property type="project" value="InterPro"/>
</dbReference>
<comment type="subcellular location">
    <subcellularLocation>
        <location evidence="2">Cytoplasm</location>
    </subcellularLocation>
</comment>
<dbReference type="GO" id="GO:0003676">
    <property type="term" value="F:nucleic acid binding"/>
    <property type="evidence" value="ECO:0007669"/>
    <property type="project" value="InterPro"/>
</dbReference>
<dbReference type="GO" id="GO:0002161">
    <property type="term" value="F:aminoacyl-tRNA deacylase activity"/>
    <property type="evidence" value="ECO:0007669"/>
    <property type="project" value="UniProtKB-ARBA"/>
</dbReference>
<feature type="coiled-coil region" evidence="5">
    <location>
        <begin position="251"/>
        <end position="285"/>
    </location>
</feature>
<evidence type="ECO:0000256" key="5">
    <source>
        <dbReference type="SAM" id="Coils"/>
    </source>
</evidence>
<dbReference type="Gene3D" id="3.30.980.10">
    <property type="entry name" value="Threonyl-trna Synthetase, Chain A, domain 2"/>
    <property type="match status" value="1"/>
</dbReference>
<dbReference type="GO" id="GO:0046872">
    <property type="term" value="F:metal ion binding"/>
    <property type="evidence" value="ECO:0007669"/>
    <property type="project" value="UniProtKB-KW"/>
</dbReference>
<dbReference type="GO" id="GO:0006419">
    <property type="term" value="P:alanyl-tRNA aminoacylation"/>
    <property type="evidence" value="ECO:0007669"/>
    <property type="project" value="InterPro"/>
</dbReference>
<evidence type="ECO:0000313" key="7">
    <source>
        <dbReference type="EMBL" id="RUT29624.1"/>
    </source>
</evidence>
<dbReference type="PANTHER" id="PTHR43462:SF1">
    <property type="entry name" value="ALANYL-TRNA EDITING PROTEIN AARSD1"/>
    <property type="match status" value="1"/>
</dbReference>
<organism evidence="7 8">
    <name type="scientific">Paenibacillus zeisoli</name>
    <dbReference type="NCBI Taxonomy" id="2496267"/>
    <lineage>
        <taxon>Bacteria</taxon>
        <taxon>Bacillati</taxon>
        <taxon>Bacillota</taxon>
        <taxon>Bacilli</taxon>
        <taxon>Bacillales</taxon>
        <taxon>Paenibacillaceae</taxon>
        <taxon>Paenibacillus</taxon>
    </lineage>
</organism>
<dbReference type="EMBL" id="RZNX01000006">
    <property type="protein sequence ID" value="RUT29624.1"/>
    <property type="molecule type" value="Genomic_DNA"/>
</dbReference>
<evidence type="ECO:0000259" key="6">
    <source>
        <dbReference type="PROSITE" id="PS50860"/>
    </source>
</evidence>
<dbReference type="SMART" id="SM00863">
    <property type="entry name" value="tRNA_SAD"/>
    <property type="match status" value="1"/>
</dbReference>
<dbReference type="Gene3D" id="2.40.30.130">
    <property type="match status" value="1"/>
</dbReference>
<dbReference type="PANTHER" id="PTHR43462">
    <property type="entry name" value="ALANYL-TRNA EDITING PROTEIN"/>
    <property type="match status" value="1"/>
</dbReference>
<evidence type="ECO:0000256" key="2">
    <source>
        <dbReference type="ARBA" id="ARBA00004496"/>
    </source>
</evidence>
<proteinExistence type="predicted"/>
<dbReference type="OrthoDB" id="9812949at2"/>
<dbReference type="Proteomes" id="UP000272464">
    <property type="component" value="Unassembled WGS sequence"/>
</dbReference>
<dbReference type="InterPro" id="IPR012947">
    <property type="entry name" value="tRNA_SAD"/>
</dbReference>
<feature type="domain" description="Alanyl-transfer RNA synthetases family profile" evidence="6">
    <location>
        <begin position="1"/>
        <end position="235"/>
    </location>
</feature>
<dbReference type="Pfam" id="PF07973">
    <property type="entry name" value="tRNA_SAD"/>
    <property type="match status" value="1"/>
</dbReference>
<dbReference type="GO" id="GO:0005737">
    <property type="term" value="C:cytoplasm"/>
    <property type="evidence" value="ECO:0007669"/>
    <property type="project" value="UniProtKB-SubCell"/>
</dbReference>
<dbReference type="SUPFAM" id="SSF55186">
    <property type="entry name" value="ThrRS/AlaRS common domain"/>
    <property type="match status" value="1"/>
</dbReference>
<protein>
    <submittedName>
        <fullName evidence="7">Alanyl-tRNA editing protein</fullName>
    </submittedName>
</protein>
<evidence type="ECO:0000256" key="1">
    <source>
        <dbReference type="ARBA" id="ARBA00001947"/>
    </source>
</evidence>